<dbReference type="GeneID" id="92832884"/>
<gene>
    <name evidence="1" type="ORF">DWX94_02135</name>
</gene>
<reference evidence="1 2" key="1">
    <citation type="submission" date="2018-08" db="EMBL/GenBank/DDBJ databases">
        <title>A genome reference for cultivated species of the human gut microbiota.</title>
        <authorList>
            <person name="Zou Y."/>
            <person name="Xue W."/>
            <person name="Luo G."/>
        </authorList>
    </citation>
    <scope>NUCLEOTIDE SEQUENCE [LARGE SCALE GENOMIC DNA]</scope>
    <source>
        <strain evidence="1 2">AF22-21</strain>
    </source>
</reference>
<accession>A0A3R6CVY8</accession>
<dbReference type="AlphaFoldDB" id="A0A3R6CVY8"/>
<evidence type="ECO:0000313" key="2">
    <source>
        <dbReference type="Proteomes" id="UP000283295"/>
    </source>
</evidence>
<name>A0A3R6CVY8_9FIRM</name>
<organism evidence="1 2">
    <name type="scientific">Coprococcus eutactus</name>
    <dbReference type="NCBI Taxonomy" id="33043"/>
    <lineage>
        <taxon>Bacteria</taxon>
        <taxon>Bacillati</taxon>
        <taxon>Bacillota</taxon>
        <taxon>Clostridia</taxon>
        <taxon>Lachnospirales</taxon>
        <taxon>Lachnospiraceae</taxon>
        <taxon>Coprococcus</taxon>
    </lineage>
</organism>
<protein>
    <submittedName>
        <fullName evidence="1">Acyl carrier protein</fullName>
    </submittedName>
</protein>
<dbReference type="Proteomes" id="UP000283295">
    <property type="component" value="Unassembled WGS sequence"/>
</dbReference>
<dbReference type="EMBL" id="QRVK01000003">
    <property type="protein sequence ID" value="RGS43885.1"/>
    <property type="molecule type" value="Genomic_DNA"/>
</dbReference>
<dbReference type="SUPFAM" id="SSF47336">
    <property type="entry name" value="ACP-like"/>
    <property type="match status" value="1"/>
</dbReference>
<dbReference type="OrthoDB" id="9812291at2"/>
<dbReference type="RefSeq" id="WP_004850220.1">
    <property type="nucleotide sequence ID" value="NZ_CABIWG010000005.1"/>
</dbReference>
<evidence type="ECO:0000313" key="1">
    <source>
        <dbReference type="EMBL" id="RGS43885.1"/>
    </source>
</evidence>
<dbReference type="Gene3D" id="1.10.1200.10">
    <property type="entry name" value="ACP-like"/>
    <property type="match status" value="1"/>
</dbReference>
<dbReference type="InterPro" id="IPR036736">
    <property type="entry name" value="ACP-like_sf"/>
</dbReference>
<proteinExistence type="predicted"/>
<sequence length="73" mass="8272">MKEFIEMLRKIKPNVDFENEEALVDDGILESLDIISIISEIADKYGVVIPSDEIIPDNFNSATALYELVEDLK</sequence>
<comment type="caution">
    <text evidence="1">The sequence shown here is derived from an EMBL/GenBank/DDBJ whole genome shotgun (WGS) entry which is preliminary data.</text>
</comment>